<dbReference type="GO" id="GO:0019221">
    <property type="term" value="P:cytokine-mediated signaling pathway"/>
    <property type="evidence" value="ECO:0007669"/>
    <property type="project" value="TreeGrafter"/>
</dbReference>
<keyword evidence="8" id="KW-0472">Membrane</keyword>
<comment type="caution">
    <text evidence="17">The sequence shown here is derived from an EMBL/GenBank/DDBJ whole genome shotgun (WGS) entry which is preliminary data.</text>
</comment>
<feature type="domain" description="Protein kinase" evidence="15">
    <location>
        <begin position="464"/>
        <end position="715"/>
    </location>
</feature>
<comment type="catalytic activity">
    <reaction evidence="11">
        <text>L-tyrosyl-[protein] + ATP = O-phospho-L-tyrosyl-[protein] + ADP + H(+)</text>
        <dbReference type="Rhea" id="RHEA:10596"/>
        <dbReference type="Rhea" id="RHEA-COMP:10136"/>
        <dbReference type="Rhea" id="RHEA-COMP:20101"/>
        <dbReference type="ChEBI" id="CHEBI:15378"/>
        <dbReference type="ChEBI" id="CHEBI:30616"/>
        <dbReference type="ChEBI" id="CHEBI:46858"/>
        <dbReference type="ChEBI" id="CHEBI:61978"/>
        <dbReference type="ChEBI" id="CHEBI:456216"/>
        <dbReference type="EC" id="2.7.10.2"/>
    </reaction>
</comment>
<dbReference type="InterPro" id="IPR051286">
    <property type="entry name" value="JAK"/>
</dbReference>
<feature type="binding site" evidence="13">
    <location>
        <position position="873"/>
    </location>
    <ligand>
        <name>ATP</name>
        <dbReference type="ChEBI" id="CHEBI:30616"/>
    </ligand>
</feature>
<dbReference type="GO" id="GO:0048468">
    <property type="term" value="P:cell development"/>
    <property type="evidence" value="ECO:0007669"/>
    <property type="project" value="UniProtKB-ARBA"/>
</dbReference>
<dbReference type="GO" id="GO:0004714">
    <property type="term" value="F:transmembrane receptor protein tyrosine kinase activity"/>
    <property type="evidence" value="ECO:0007669"/>
    <property type="project" value="UniProtKB-EC"/>
</dbReference>
<evidence type="ECO:0000256" key="13">
    <source>
        <dbReference type="PROSITE-ProRule" id="PRU10141"/>
    </source>
</evidence>
<dbReference type="InterPro" id="IPR001245">
    <property type="entry name" value="Ser-Thr/Tyr_kinase_cat_dom"/>
</dbReference>
<dbReference type="GO" id="GO:0012505">
    <property type="term" value="C:endomembrane system"/>
    <property type="evidence" value="ECO:0007669"/>
    <property type="project" value="UniProtKB-SubCell"/>
</dbReference>
<evidence type="ECO:0000256" key="1">
    <source>
        <dbReference type="ARBA" id="ARBA00004308"/>
    </source>
</evidence>
<evidence type="ECO:0000256" key="6">
    <source>
        <dbReference type="ARBA" id="ARBA00022840"/>
    </source>
</evidence>
<comment type="subcellular location">
    <subcellularLocation>
        <location evidence="1">Endomembrane system</location>
    </subcellularLocation>
</comment>
<evidence type="ECO:0000256" key="7">
    <source>
        <dbReference type="ARBA" id="ARBA00022999"/>
    </source>
</evidence>
<dbReference type="InterPro" id="IPR041046">
    <property type="entry name" value="FERM_F2"/>
</dbReference>
<evidence type="ECO:0000256" key="10">
    <source>
        <dbReference type="ARBA" id="ARBA00051243"/>
    </source>
</evidence>
<dbReference type="GO" id="GO:0007259">
    <property type="term" value="P:cell surface receptor signaling pathway via JAK-STAT"/>
    <property type="evidence" value="ECO:0007669"/>
    <property type="project" value="TreeGrafter"/>
</dbReference>
<name>A0A8J2KBL8_9HEXA</name>
<evidence type="ECO:0000259" key="14">
    <source>
        <dbReference type="PROSITE" id="PS50001"/>
    </source>
</evidence>
<dbReference type="Pfam" id="PF21990">
    <property type="entry name" value="SH2_1"/>
    <property type="match status" value="1"/>
</dbReference>
<reference evidence="17" key="1">
    <citation type="submission" date="2021-06" db="EMBL/GenBank/DDBJ databases">
        <authorList>
            <person name="Hodson N. C."/>
            <person name="Mongue J. A."/>
            <person name="Jaron S. K."/>
        </authorList>
    </citation>
    <scope>NUCLEOTIDE SEQUENCE</scope>
</reference>
<keyword evidence="18" id="KW-1185">Reference proteome</keyword>
<dbReference type="FunFam" id="1.10.510.10:FF:001512">
    <property type="entry name" value="Receptor tyrosine-protein kinase erbB-2"/>
    <property type="match status" value="1"/>
</dbReference>
<evidence type="ECO:0000256" key="12">
    <source>
        <dbReference type="PROSITE-ProRule" id="PRU00191"/>
    </source>
</evidence>
<dbReference type="OrthoDB" id="1915767at2759"/>
<evidence type="ECO:0000259" key="16">
    <source>
        <dbReference type="PROSITE" id="PS50057"/>
    </source>
</evidence>
<keyword evidence="9" id="KW-0829">Tyrosine-protein kinase</keyword>
<dbReference type="PANTHER" id="PTHR45807">
    <property type="entry name" value="TYROSINE-PROTEIN KINASE HOPSCOTCH"/>
    <property type="match status" value="1"/>
</dbReference>
<organism evidence="17 18">
    <name type="scientific">Allacma fusca</name>
    <dbReference type="NCBI Taxonomy" id="39272"/>
    <lineage>
        <taxon>Eukaryota</taxon>
        <taxon>Metazoa</taxon>
        <taxon>Ecdysozoa</taxon>
        <taxon>Arthropoda</taxon>
        <taxon>Hexapoda</taxon>
        <taxon>Collembola</taxon>
        <taxon>Symphypleona</taxon>
        <taxon>Sminthuridae</taxon>
        <taxon>Allacma</taxon>
    </lineage>
</organism>
<evidence type="ECO:0000256" key="4">
    <source>
        <dbReference type="ARBA" id="ARBA00022741"/>
    </source>
</evidence>
<dbReference type="GO" id="GO:0030182">
    <property type="term" value="P:neuron differentiation"/>
    <property type="evidence" value="ECO:0007669"/>
    <property type="project" value="UniProtKB-ARBA"/>
</dbReference>
<dbReference type="InterPro" id="IPR020635">
    <property type="entry name" value="Tyr_kinase_cat_dom"/>
</dbReference>
<dbReference type="InterPro" id="IPR041155">
    <property type="entry name" value="FERM_F1"/>
</dbReference>
<evidence type="ECO:0000256" key="3">
    <source>
        <dbReference type="ARBA" id="ARBA00022679"/>
    </source>
</evidence>
<feature type="domain" description="Protein kinase" evidence="15">
    <location>
        <begin position="841"/>
        <end position="1119"/>
    </location>
</feature>
<dbReference type="GO" id="GO:0005524">
    <property type="term" value="F:ATP binding"/>
    <property type="evidence" value="ECO:0007669"/>
    <property type="project" value="UniProtKB-UniRule"/>
</dbReference>
<sequence length="1119" mass="127821">MDSNGVVVHLVKGNRKFEVPITPQLSAEDVCVTVGKFLKFRPAIMHLFGIRYLKSDTWLPPCFQFDSNVNYDVEFRLRFKLPFFTELSRLDENAFDYCFHQVRHDLLKETIPDVSRDQTKNEVFGLCFTDMLRAITEEGLTLETVENNAEDYIPRTIHKKHKWFLKKKIRKSITALLEADKNHDARFLKEQYLSQMEELAPHYLAQEFHALTYKEEEYPAAIRVDPYHPDQPGVSISYIGKQNWEHLCTIEDLCFVSMRTDGTAEISRKNGIPVCFKFKSQDQVQSFVSHLDGYYRLCEKWTFNLCKDLVSPSLTKLRMNKCHGPVGEKFAHQKLSTHPSTGPGSYILRQSSTVFDEFAVDFISQNKNRPITRHIAKTEEGNLRLEDDIKEFSTTAELLFYHSNHLEGDISVKECLPPSEYDCSPLLLCRKKDKSSGYSTASRQDRVESAAAPQCIPARNLQIFRGKSFELEGKMCKVVKAVWNSNKGPSCNVAIKFLKKEHEEKLRKEFLEMADHCVLWQCDSLVALRGIVLGHPQAMVLDWMPLGPLDGYLKDNALFPENVELIEAAGQIAKALWFLEDHGIVHGNIRCHNVLVYEHTDSAFVVKLADPSIPDYSLQDIHWIPPELYEIPSLAKAYGTADVWALGTTLWQVFSYGKKPPEDLSYKAKYSCGWRLPRPPKCPPEIYRIISECWSQIPDCRKQPQAIVRDIHQILYQLIGSKRVHSYATVTPAPSEGSPSQINDAFDVSSDCLWATFGSEHHTNSSSDGTVSTFINDASVRSSSTNHSRQTQFTWLLNGTFESNSPDLISGFSTVYTNGSMGTIYSTGSAQGIYVFGKDQITLGRMIGQGCYGAVYMGELIRSDGSPEHVAVKMMKDSLEEKEQEEFQREYQILQSLNHPNIVEVKGVVYDPSLLLIMEFLPMGSLLDYFRMFHTKPNLRQLMKFAKDICDGMDYLVSYNLVHRDLAARNILVASDDLVKISDFGLARFTDKDDNCYKLRTDRKLPVKWYPPESLHDWKFSEKSDIWSYGVTLYEIFSYGQEPNLPGVSNNESGDVKETDELQEIVKLLSSGVRLPCPEHCPNNVYKQLMLPCWEMNPQDRPSFSKLLGEIRDVEINLF</sequence>
<dbReference type="SMART" id="SM00219">
    <property type="entry name" value="TyrKc"/>
    <property type="match status" value="2"/>
</dbReference>
<evidence type="ECO:0000256" key="11">
    <source>
        <dbReference type="ARBA" id="ARBA00051245"/>
    </source>
</evidence>
<dbReference type="PROSITE" id="PS00109">
    <property type="entry name" value="PROTEIN_KINASE_TYR"/>
    <property type="match status" value="1"/>
</dbReference>
<keyword evidence="7 12" id="KW-0727">SH2 domain</keyword>
<keyword evidence="3" id="KW-0808">Transferase</keyword>
<dbReference type="AlphaFoldDB" id="A0A8J2KBL8"/>
<dbReference type="CDD" id="cd00192">
    <property type="entry name" value="PTKc"/>
    <property type="match status" value="1"/>
</dbReference>
<dbReference type="Proteomes" id="UP000708208">
    <property type="component" value="Unassembled WGS sequence"/>
</dbReference>
<feature type="domain" description="SH2" evidence="14">
    <location>
        <begin position="321"/>
        <end position="419"/>
    </location>
</feature>
<keyword evidence="5" id="KW-0418">Kinase</keyword>
<dbReference type="PROSITE" id="PS00107">
    <property type="entry name" value="PROTEIN_KINASE_ATP"/>
    <property type="match status" value="1"/>
</dbReference>
<dbReference type="InterPro" id="IPR000980">
    <property type="entry name" value="SH2"/>
</dbReference>
<dbReference type="PROSITE" id="PS50001">
    <property type="entry name" value="SH2"/>
    <property type="match status" value="1"/>
</dbReference>
<dbReference type="PROSITE" id="PS50057">
    <property type="entry name" value="FERM_3"/>
    <property type="match status" value="1"/>
</dbReference>
<proteinExistence type="predicted"/>
<dbReference type="Pfam" id="PF18379">
    <property type="entry name" value="FERM_F1"/>
    <property type="match status" value="1"/>
</dbReference>
<evidence type="ECO:0000313" key="18">
    <source>
        <dbReference type="Proteomes" id="UP000708208"/>
    </source>
</evidence>
<evidence type="ECO:0000256" key="9">
    <source>
        <dbReference type="ARBA" id="ARBA00023137"/>
    </source>
</evidence>
<keyword evidence="4 13" id="KW-0547">Nucleotide-binding</keyword>
<dbReference type="GO" id="GO:0051130">
    <property type="term" value="P:positive regulation of cellular component organization"/>
    <property type="evidence" value="ECO:0007669"/>
    <property type="project" value="UniProtKB-ARBA"/>
</dbReference>
<evidence type="ECO:0000256" key="8">
    <source>
        <dbReference type="ARBA" id="ARBA00023136"/>
    </source>
</evidence>
<protein>
    <recommendedName>
        <fullName evidence="2">non-specific protein-tyrosine kinase</fullName>
        <ecNumber evidence="2">2.7.10.2</ecNumber>
    </recommendedName>
</protein>
<accession>A0A8J2KBL8</accession>
<dbReference type="InterPro" id="IPR017441">
    <property type="entry name" value="Protein_kinase_ATP_BS"/>
</dbReference>
<dbReference type="Pfam" id="PF18377">
    <property type="entry name" value="FERM_F2"/>
    <property type="match status" value="1"/>
</dbReference>
<gene>
    <name evidence="17" type="ORF">AFUS01_LOCUS21670</name>
</gene>
<evidence type="ECO:0000259" key="15">
    <source>
        <dbReference type="PROSITE" id="PS50011"/>
    </source>
</evidence>
<evidence type="ECO:0000256" key="5">
    <source>
        <dbReference type="ARBA" id="ARBA00022777"/>
    </source>
</evidence>
<dbReference type="GO" id="GO:0002009">
    <property type="term" value="P:morphogenesis of an epithelium"/>
    <property type="evidence" value="ECO:0007669"/>
    <property type="project" value="UniProtKB-ARBA"/>
</dbReference>
<dbReference type="GO" id="GO:0005829">
    <property type="term" value="C:cytosol"/>
    <property type="evidence" value="ECO:0007669"/>
    <property type="project" value="TreeGrafter"/>
</dbReference>
<dbReference type="GO" id="GO:0035556">
    <property type="term" value="P:intracellular signal transduction"/>
    <property type="evidence" value="ECO:0007669"/>
    <property type="project" value="TreeGrafter"/>
</dbReference>
<feature type="domain" description="FERM" evidence="16">
    <location>
        <begin position="4"/>
        <end position="302"/>
    </location>
</feature>
<dbReference type="PANTHER" id="PTHR45807:SF7">
    <property type="entry name" value="TYROSINE-PROTEIN KINASE HOPSCOTCH"/>
    <property type="match status" value="1"/>
</dbReference>
<dbReference type="GO" id="GO:0050793">
    <property type="term" value="P:regulation of developmental process"/>
    <property type="evidence" value="ECO:0007669"/>
    <property type="project" value="UniProtKB-ARBA"/>
</dbReference>
<dbReference type="InterPro" id="IPR008266">
    <property type="entry name" value="Tyr_kinase_AS"/>
</dbReference>
<dbReference type="PROSITE" id="PS50011">
    <property type="entry name" value="PROTEIN_KINASE_DOM"/>
    <property type="match status" value="2"/>
</dbReference>
<dbReference type="InterPro" id="IPR000299">
    <property type="entry name" value="FERM_domain"/>
</dbReference>
<evidence type="ECO:0000313" key="17">
    <source>
        <dbReference type="EMBL" id="CAG7733213.1"/>
    </source>
</evidence>
<dbReference type="EMBL" id="CAJVCH010245229">
    <property type="protein sequence ID" value="CAG7733213.1"/>
    <property type="molecule type" value="Genomic_DNA"/>
</dbReference>
<evidence type="ECO:0000256" key="2">
    <source>
        <dbReference type="ARBA" id="ARBA00011903"/>
    </source>
</evidence>
<dbReference type="Pfam" id="PF07714">
    <property type="entry name" value="PK_Tyr_Ser-Thr"/>
    <property type="match status" value="2"/>
</dbReference>
<dbReference type="GO" id="GO:0005126">
    <property type="term" value="F:cytokine receptor binding"/>
    <property type="evidence" value="ECO:0007669"/>
    <property type="project" value="TreeGrafter"/>
</dbReference>
<comment type="catalytic activity">
    <reaction evidence="10">
        <text>L-tyrosyl-[protein] + ATP = O-phospho-L-tyrosyl-[protein] + ADP + H(+)</text>
        <dbReference type="Rhea" id="RHEA:10596"/>
        <dbReference type="Rhea" id="RHEA-COMP:10136"/>
        <dbReference type="Rhea" id="RHEA-COMP:20101"/>
        <dbReference type="ChEBI" id="CHEBI:15378"/>
        <dbReference type="ChEBI" id="CHEBI:30616"/>
        <dbReference type="ChEBI" id="CHEBI:46858"/>
        <dbReference type="ChEBI" id="CHEBI:61978"/>
        <dbReference type="ChEBI" id="CHEBI:456216"/>
        <dbReference type="EC" id="2.7.10.1"/>
    </reaction>
</comment>
<keyword evidence="6 13" id="KW-0067">ATP-binding</keyword>
<dbReference type="EC" id="2.7.10.2" evidence="2"/>
<dbReference type="InterPro" id="IPR000719">
    <property type="entry name" value="Prot_kinase_dom"/>
</dbReference>
<dbReference type="GO" id="GO:0004715">
    <property type="term" value="F:non-membrane spanning protein tyrosine kinase activity"/>
    <property type="evidence" value="ECO:0007669"/>
    <property type="project" value="UniProtKB-EC"/>
</dbReference>